<feature type="coiled-coil region" evidence="1">
    <location>
        <begin position="4"/>
        <end position="69"/>
    </location>
</feature>
<dbReference type="EMBL" id="CP000282">
    <property type="protein sequence ID" value="ABD79861.1"/>
    <property type="molecule type" value="Genomic_DNA"/>
</dbReference>
<dbReference type="HOGENOM" id="CLU_1561160_0_0_6"/>
<dbReference type="STRING" id="203122.Sde_0597"/>
<gene>
    <name evidence="2" type="ordered locus">Sde_0597</name>
</gene>
<protein>
    <submittedName>
        <fullName evidence="2">Uncharacterized protein</fullName>
    </submittedName>
</protein>
<keyword evidence="3" id="KW-1185">Reference proteome</keyword>
<dbReference type="Proteomes" id="UP000001947">
    <property type="component" value="Chromosome"/>
</dbReference>
<name>Q21N68_SACD2</name>
<reference evidence="2 3" key="1">
    <citation type="journal article" date="2008" name="PLoS Genet.">
        <title>Complete genome sequence of the complex carbohydrate-degrading marine bacterium, Saccharophagus degradans strain 2-40 T.</title>
        <authorList>
            <person name="Weiner R.M."/>
            <person name="Taylor L.E.II."/>
            <person name="Henrissat B."/>
            <person name="Hauser L."/>
            <person name="Land M."/>
            <person name="Coutinho P.M."/>
            <person name="Rancurel C."/>
            <person name="Saunders E.H."/>
            <person name="Longmire A.G."/>
            <person name="Zhang H."/>
            <person name="Bayer E.A."/>
            <person name="Gilbert H.J."/>
            <person name="Larimer F."/>
            <person name="Zhulin I.B."/>
            <person name="Ekborg N.A."/>
            <person name="Lamed R."/>
            <person name="Richardson P.M."/>
            <person name="Borovok I."/>
            <person name="Hutcheson S."/>
        </authorList>
    </citation>
    <scope>NUCLEOTIDE SEQUENCE [LARGE SCALE GENOMIC DNA]</scope>
    <source>
        <strain evidence="3">2-40 / ATCC 43961 / DSM 17024</strain>
    </source>
</reference>
<evidence type="ECO:0000256" key="1">
    <source>
        <dbReference type="SAM" id="Coils"/>
    </source>
</evidence>
<proteinExistence type="predicted"/>
<evidence type="ECO:0000313" key="3">
    <source>
        <dbReference type="Proteomes" id="UP000001947"/>
    </source>
</evidence>
<dbReference type="AlphaFoldDB" id="Q21N68"/>
<accession>Q21N68</accession>
<sequence length="176" mass="20389">MNTMTSQQDQIVELQDQLTRLNQQREILLAEINIERESGLDESELKNSIDQAELELQKTNKKLDKTKTLVKQRKLEIKQWKDNFASLDKLDASQELIQLQDEIDWRAKDIAKKEAKIASLYDCKNNQTGALENLKIKLTILEHGFHQQDIHQDPRLQGLEEELKELNATIARATGQ</sequence>
<organism evidence="2 3">
    <name type="scientific">Saccharophagus degradans (strain 2-40 / ATCC 43961 / DSM 17024)</name>
    <dbReference type="NCBI Taxonomy" id="203122"/>
    <lineage>
        <taxon>Bacteria</taxon>
        <taxon>Pseudomonadati</taxon>
        <taxon>Pseudomonadota</taxon>
        <taxon>Gammaproteobacteria</taxon>
        <taxon>Cellvibrionales</taxon>
        <taxon>Cellvibrionaceae</taxon>
        <taxon>Saccharophagus</taxon>
    </lineage>
</organism>
<dbReference type="KEGG" id="sde:Sde_0597"/>
<keyword evidence="1" id="KW-0175">Coiled coil</keyword>
<evidence type="ECO:0000313" key="2">
    <source>
        <dbReference type="EMBL" id="ABD79861.1"/>
    </source>
</evidence>